<sequence length="1725" mass="187170">MPGNEVGDRVHNFFDQDIERGQGNQFSLSSHGLNFTRSSLRPDFVKTPSQLQQLNLNGFMHASQVGHTRQNEANFMGADTEPDRHNLTSRSPSVPDSQQRSGSHHSNSAGFGGSESPMNFNFLGGQQQMNGQQPGMLQSLSRQQPGHNDAQLQQQIMIKQMQEMQRQQQLQQLEALQRSGSGHISSFPNQTTGQHQPAINGNAMRDTSNYPWSSQVMAGNANWQQRGLSSSVQGYSNGFMITPEQGQAMQLMGLIPQHNSQSFYGVPVSGSRSGNAFSHSNIDKPGLPQVPAPNSSFSGNQFGSLAEQVGVKDGPSVFRYGSEGKSSFEQASSQRLGNVANMGGSTQVQQRNVPMSEGGGQGFPGGSELLIEKSVTHASSSQGASTHSAVALDPTEEKILFGSDVNIWEAFGGPSVTGSGDAPDLLGGLPSMQSGTWSALMQSAVAETSSTDVGTQEEWSGLGPQNPRSQSGNQHPTVFRGDEKSQPGPRLSSSDVSTHNLNTSRNYVNNSGQQQPFLNQKRDYLQTESQIAQEGRRWLDSNQQKPHAEEKQVVENSNSSRDCSRSDTGFWSHQQNTFLHDNNGQHSSRQSHSNVIGSVPINGGITATNQGNLLGEHRNMQVCMDTGQGAAMRPEFVSYSIDKTGNSLVSSKDDAVPPGQNTMKVNLESNQRLPNNHHLDLWKSVNPTGKSGLEVSSRDQHNLNQGPPIVESSDNSADDGAAEMHETENSDKRETSNDSHRSNFLHNAPVGGSRENMWSDASERRSLPGGKEKSSGQAGKRMPVSRKFQYHPMGDVDMDSDSSFAAKQILHSQPMSQQHLSSGTKGQEANPRFHGPLSTKFTDMEGRVSNFHGTVNVSRGVSSGALHPGYLPNMSAPFVRSGEISSPNQHMVPSQNMLELLHKVDQSKEQNVTSHLSSTDYNKFSDASAGGPSGGPAGPSQSQFSTSHGFSLQLAPPSQGITPSNINAAAQTSSRTVDSPSSGHVASEKGDKTHAWLPSASSAQCLPSSQQHTQMESGNEIASFGNSDAVSVPNLVGNPSAPLSTGPHTKNPLQSQHLAAPGGKILSDQSPTMSFNRHAYHDTQLNDSQLHVMTNHAVSNSHNSLVSGREMNQSGMRALVHQMPAGFRAAMAGMSRKDNLLPPGSNQWNSQQQLLGAQACNAPELTKSFQSSGALETAFPQQKDEQEGPIRVDALNSQNTVGGEELQAAERRPVTKAVGQSQEEEPSARHQSDASPSNSAVSQKDLEAFNHLVKPNNIAQNSYSLLHQMQAMKSMSTDPSHRESKRLRGQDSGLDPQQIRQGRQVGEPGTGNMNIMVSDPSMSQTSVSGVDAKMYNFSPQPGNRNTSFQLPHGTVASQDMLSFGRSDPQKFATGNVACRSEHTGISPQMAPSWFEQYGTFKNGHLLPVHNVPRVPIMKNVEQQFISGKSPNNLVVHNSVQLDNAVTVSDQIANTCQTANAYTPNEHVSSLNALVPRVSTPNLVSVRTKKRKTVTSDLLSWNKEIGQNLKRLQNLSSAEVDWAQSSNRLIEKIDDETDNCEDLLLMIRPKRRLVLTTQLMQQVFRPPSAAVLSLDASSNYEVIVYSLARSVVGDTCSLTCGVESNSSVEIENPRSGKVKPKERIRDQYFTKVIEDFATRAKELENDLSRLDKRASILDFRLDCQDLERFSVINRFARFHGRGQVDGAETSLSSDASATVQKPCPQRYVSAHPMPRNVPERVQCLSL</sequence>
<accession>A0A803L9H3</accession>
<feature type="region of interest" description="Disordered" evidence="1">
    <location>
        <begin position="906"/>
        <end position="991"/>
    </location>
</feature>
<feature type="compositionally biased region" description="Polar residues" evidence="1">
    <location>
        <begin position="88"/>
        <end position="109"/>
    </location>
</feature>
<reference evidence="2" key="1">
    <citation type="journal article" date="2017" name="Nature">
        <title>The genome of Chenopodium quinoa.</title>
        <authorList>
            <person name="Jarvis D.E."/>
            <person name="Ho Y.S."/>
            <person name="Lightfoot D.J."/>
            <person name="Schmoeckel S.M."/>
            <person name="Li B."/>
            <person name="Borm T.J.A."/>
            <person name="Ohyanagi H."/>
            <person name="Mineta K."/>
            <person name="Michell C.T."/>
            <person name="Saber N."/>
            <person name="Kharbatia N.M."/>
            <person name="Rupper R.R."/>
            <person name="Sharp A.R."/>
            <person name="Dally N."/>
            <person name="Boughton B.A."/>
            <person name="Woo Y.H."/>
            <person name="Gao G."/>
            <person name="Schijlen E.G.W.M."/>
            <person name="Guo X."/>
            <person name="Momin A.A."/>
            <person name="Negrao S."/>
            <person name="Al-Babili S."/>
            <person name="Gehring C."/>
            <person name="Roessner U."/>
            <person name="Jung C."/>
            <person name="Murphy K."/>
            <person name="Arold S.T."/>
            <person name="Gojobori T."/>
            <person name="van der Linden C.G."/>
            <person name="van Loo E.N."/>
            <person name="Jellen E.N."/>
            <person name="Maughan P.J."/>
            <person name="Tester M."/>
        </authorList>
    </citation>
    <scope>NUCLEOTIDE SEQUENCE [LARGE SCALE GENOMIC DNA]</scope>
    <source>
        <strain evidence="2">cv. PI 614886</strain>
    </source>
</reference>
<reference evidence="2" key="2">
    <citation type="submission" date="2021-03" db="UniProtKB">
        <authorList>
            <consortium name="EnsemblPlants"/>
        </authorList>
    </citation>
    <scope>IDENTIFICATION</scope>
</reference>
<dbReference type="PANTHER" id="PTHR31267">
    <property type="entry name" value="DENTIN SIALOPHOSPHOPROTEIN-LIKE PROTEIN"/>
    <property type="match status" value="1"/>
</dbReference>
<feature type="region of interest" description="Disordered" evidence="1">
    <location>
        <begin position="1202"/>
        <end position="1242"/>
    </location>
</feature>
<feature type="compositionally biased region" description="Polar residues" evidence="1">
    <location>
        <begin position="1041"/>
        <end position="1056"/>
    </location>
</feature>
<feature type="compositionally biased region" description="Polar residues" evidence="1">
    <location>
        <begin position="466"/>
        <end position="476"/>
    </location>
</feature>
<protein>
    <recommendedName>
        <fullName evidence="4">Dentin sialophosphoprotein-like protein</fullName>
    </recommendedName>
</protein>
<feature type="compositionally biased region" description="Basic and acidic residues" evidence="1">
    <location>
        <begin position="722"/>
        <end position="741"/>
    </location>
</feature>
<feature type="region of interest" description="Disordered" evidence="1">
    <location>
        <begin position="536"/>
        <end position="568"/>
    </location>
</feature>
<proteinExistence type="predicted"/>
<feature type="compositionally biased region" description="Polar residues" evidence="1">
    <location>
        <begin position="959"/>
        <end position="984"/>
    </location>
</feature>
<dbReference type="EnsemblPlants" id="AUR62008512-RA">
    <property type="protein sequence ID" value="AUR62008512-RA:cds"/>
    <property type="gene ID" value="AUR62008512"/>
</dbReference>
<feature type="compositionally biased region" description="Basic and acidic residues" evidence="1">
    <location>
        <begin position="761"/>
        <end position="774"/>
    </location>
</feature>
<evidence type="ECO:0000256" key="1">
    <source>
        <dbReference type="SAM" id="MobiDB-lite"/>
    </source>
</evidence>
<feature type="compositionally biased region" description="Polar residues" evidence="1">
    <location>
        <begin position="1233"/>
        <end position="1242"/>
    </location>
</feature>
<name>A0A803L9H3_CHEQI</name>
<evidence type="ECO:0008006" key="4">
    <source>
        <dbReference type="Google" id="ProtNLM"/>
    </source>
</evidence>
<dbReference type="Gramene" id="AUR62008512-RA">
    <property type="protein sequence ID" value="AUR62008512-RA:cds"/>
    <property type="gene ID" value="AUR62008512"/>
</dbReference>
<feature type="compositionally biased region" description="Polar residues" evidence="1">
    <location>
        <begin position="941"/>
        <end position="950"/>
    </location>
</feature>
<dbReference type="OMA" id="NDCEMIT"/>
<evidence type="ECO:0000313" key="3">
    <source>
        <dbReference type="Proteomes" id="UP000596660"/>
    </source>
</evidence>
<feature type="region of interest" description="Disordered" evidence="1">
    <location>
        <begin position="1032"/>
        <end position="1056"/>
    </location>
</feature>
<feature type="compositionally biased region" description="Polar residues" evidence="1">
    <location>
        <begin position="441"/>
        <end position="458"/>
    </location>
</feature>
<feature type="compositionally biased region" description="Polar residues" evidence="1">
    <location>
        <begin position="909"/>
        <end position="922"/>
    </location>
</feature>
<feature type="region of interest" description="Disordered" evidence="1">
    <location>
        <begin position="811"/>
        <end position="831"/>
    </location>
</feature>
<dbReference type="Proteomes" id="UP000596660">
    <property type="component" value="Unplaced"/>
</dbReference>
<feature type="compositionally biased region" description="Polar residues" evidence="1">
    <location>
        <begin position="811"/>
        <end position="827"/>
    </location>
</feature>
<feature type="region of interest" description="Disordered" evidence="1">
    <location>
        <begin position="1271"/>
        <end position="1311"/>
    </location>
</feature>
<feature type="region of interest" description="Disordered" evidence="1">
    <location>
        <begin position="275"/>
        <end position="301"/>
    </location>
</feature>
<keyword evidence="3" id="KW-1185">Reference proteome</keyword>
<feature type="compositionally biased region" description="Polar residues" evidence="1">
    <location>
        <begin position="292"/>
        <end position="301"/>
    </location>
</feature>
<feature type="region of interest" description="Disordered" evidence="1">
    <location>
        <begin position="679"/>
        <end position="786"/>
    </location>
</feature>
<dbReference type="PANTHER" id="PTHR31267:SF2">
    <property type="entry name" value="EXPRESSED PROTEIN"/>
    <property type="match status" value="1"/>
</dbReference>
<evidence type="ECO:0000313" key="2">
    <source>
        <dbReference type="EnsemblPlants" id="AUR62008512-RA:cds"/>
    </source>
</evidence>
<organism evidence="2 3">
    <name type="scientific">Chenopodium quinoa</name>
    <name type="common">Quinoa</name>
    <dbReference type="NCBI Taxonomy" id="63459"/>
    <lineage>
        <taxon>Eukaryota</taxon>
        <taxon>Viridiplantae</taxon>
        <taxon>Streptophyta</taxon>
        <taxon>Embryophyta</taxon>
        <taxon>Tracheophyta</taxon>
        <taxon>Spermatophyta</taxon>
        <taxon>Magnoliopsida</taxon>
        <taxon>eudicotyledons</taxon>
        <taxon>Gunneridae</taxon>
        <taxon>Pentapetalae</taxon>
        <taxon>Caryophyllales</taxon>
        <taxon>Chenopodiaceae</taxon>
        <taxon>Chenopodioideae</taxon>
        <taxon>Atripliceae</taxon>
        <taxon>Chenopodium</taxon>
    </lineage>
</organism>
<feature type="compositionally biased region" description="Low complexity" evidence="1">
    <location>
        <begin position="120"/>
        <end position="134"/>
    </location>
</feature>
<feature type="compositionally biased region" description="Polar residues" evidence="1">
    <location>
        <begin position="491"/>
        <end position="515"/>
    </location>
</feature>
<feature type="region of interest" description="Disordered" evidence="1">
    <location>
        <begin position="75"/>
        <end position="134"/>
    </location>
</feature>
<feature type="region of interest" description="Disordered" evidence="1">
    <location>
        <begin position="441"/>
        <end position="515"/>
    </location>
</feature>
<feature type="compositionally biased region" description="Basic and acidic residues" evidence="1">
    <location>
        <begin position="1279"/>
        <end position="1289"/>
    </location>
</feature>